<evidence type="ECO:0000313" key="4">
    <source>
        <dbReference type="Proteomes" id="UP000238949"/>
    </source>
</evidence>
<dbReference type="RefSeq" id="WP_105934136.1">
    <property type="nucleotide sequence ID" value="NZ_PVNP01000070.1"/>
</dbReference>
<comment type="caution">
    <text evidence="3">The sequence shown here is derived from an EMBL/GenBank/DDBJ whole genome shotgun (WGS) entry which is preliminary data.</text>
</comment>
<dbReference type="AlphaFoldDB" id="A0A2S9VCE1"/>
<dbReference type="SUPFAM" id="SSF53850">
    <property type="entry name" value="Periplasmic binding protein-like II"/>
    <property type="match status" value="1"/>
</dbReference>
<keyword evidence="1" id="KW-0732">Signal</keyword>
<dbReference type="SMART" id="SM00062">
    <property type="entry name" value="PBPb"/>
    <property type="match status" value="1"/>
</dbReference>
<feature type="domain" description="Solute-binding protein family 3/N-terminal" evidence="2">
    <location>
        <begin position="21"/>
        <end position="234"/>
    </location>
</feature>
<sequence length="236" mass="26318">MWYRWLLLLLLLSGNTHAANQLKSAVSGNFPNGLHAHFIKYISEQLNVEAVITHMPYARRLIELDDGSIDMMVGVSGTAPIGSHTILLRPAYDNLSIGLFVLAGNETLFTEADDMRKHLLSLTRHANSDAILSAIPAAHIVPARSLEQKIEMLLKGRIDGFLHVTQSTALRLKELGYTNNITQADYQPPEVYQQYIAINNHSWLYAHKAELEAIIANGIASGAFQSIRRNYYADTH</sequence>
<dbReference type="InterPro" id="IPR001638">
    <property type="entry name" value="Solute-binding_3/MltF_N"/>
</dbReference>
<feature type="chain" id="PRO_5015522404" description="Solute-binding protein family 3/N-terminal domain-containing protein" evidence="1">
    <location>
        <begin position="19"/>
        <end position="236"/>
    </location>
</feature>
<evidence type="ECO:0000256" key="1">
    <source>
        <dbReference type="SAM" id="SignalP"/>
    </source>
</evidence>
<accession>A0A2S9VCE1</accession>
<evidence type="ECO:0000259" key="2">
    <source>
        <dbReference type="SMART" id="SM00062"/>
    </source>
</evidence>
<reference evidence="4" key="1">
    <citation type="journal article" date="2020" name="Int. J. Syst. Evol. Microbiol.">
        <title>Alteromonas alba sp. nov., a marine bacterium isolated from the seawater of the West Pacific Ocean.</title>
        <authorList>
            <person name="Sun C."/>
            <person name="Wu Y.-H."/>
            <person name="Xamxidin M."/>
            <person name="Cheng H."/>
            <person name="Xu X.-W."/>
        </authorList>
    </citation>
    <scope>NUCLEOTIDE SEQUENCE [LARGE SCALE GENOMIC DNA]</scope>
    <source>
        <strain evidence="4">190</strain>
    </source>
</reference>
<dbReference type="Proteomes" id="UP000238949">
    <property type="component" value="Unassembled WGS sequence"/>
</dbReference>
<proteinExistence type="predicted"/>
<gene>
    <name evidence="3" type="ORF">C6Y40_08055</name>
</gene>
<name>A0A2S9VCE1_9ALTE</name>
<feature type="signal peptide" evidence="1">
    <location>
        <begin position="1"/>
        <end position="18"/>
    </location>
</feature>
<keyword evidence="4" id="KW-1185">Reference proteome</keyword>
<protein>
    <recommendedName>
        <fullName evidence="2">Solute-binding protein family 3/N-terminal domain-containing protein</fullName>
    </recommendedName>
</protein>
<organism evidence="3 4">
    <name type="scientific">Alteromonas alba</name>
    <dbReference type="NCBI Taxonomy" id="2079529"/>
    <lineage>
        <taxon>Bacteria</taxon>
        <taxon>Pseudomonadati</taxon>
        <taxon>Pseudomonadota</taxon>
        <taxon>Gammaproteobacteria</taxon>
        <taxon>Alteromonadales</taxon>
        <taxon>Alteromonadaceae</taxon>
        <taxon>Alteromonas/Salinimonas group</taxon>
        <taxon>Alteromonas</taxon>
    </lineage>
</organism>
<evidence type="ECO:0000313" key="3">
    <source>
        <dbReference type="EMBL" id="PRO74096.1"/>
    </source>
</evidence>
<dbReference type="Gene3D" id="3.40.190.10">
    <property type="entry name" value="Periplasmic binding protein-like II"/>
    <property type="match status" value="2"/>
</dbReference>
<dbReference type="EMBL" id="PVNP01000070">
    <property type="protein sequence ID" value="PRO74096.1"/>
    <property type="molecule type" value="Genomic_DNA"/>
</dbReference>
<dbReference type="OrthoDB" id="370676at2"/>